<organism evidence="5">
    <name type="scientific">Guillardia theta (strain CCMP2712)</name>
    <name type="common">Cryptophyte</name>
    <dbReference type="NCBI Taxonomy" id="905079"/>
    <lineage>
        <taxon>Eukaryota</taxon>
        <taxon>Cryptophyceae</taxon>
        <taxon>Pyrenomonadales</taxon>
        <taxon>Geminigeraceae</taxon>
        <taxon>Guillardia</taxon>
    </lineage>
</organism>
<dbReference type="SUPFAM" id="SSF48452">
    <property type="entry name" value="TPR-like"/>
    <property type="match status" value="2"/>
</dbReference>
<protein>
    <submittedName>
        <fullName evidence="5 6">Uncharacterized protein</fullName>
    </submittedName>
</protein>
<dbReference type="OMA" id="NPRTWAY"/>
<proteinExistence type="predicted"/>
<feature type="region of interest" description="Disordered" evidence="4">
    <location>
        <begin position="347"/>
        <end position="367"/>
    </location>
</feature>
<evidence type="ECO:0000256" key="1">
    <source>
        <dbReference type="ARBA" id="ARBA00022737"/>
    </source>
</evidence>
<dbReference type="KEGG" id="gtt:GUITHDRAFT_105947"/>
<dbReference type="Gene3D" id="1.25.40.10">
    <property type="entry name" value="Tetratricopeptide repeat domain"/>
    <property type="match status" value="2"/>
</dbReference>
<dbReference type="Proteomes" id="UP000011087">
    <property type="component" value="Unassembled WGS sequence"/>
</dbReference>
<feature type="compositionally biased region" description="Basic and acidic residues" evidence="4">
    <location>
        <begin position="226"/>
        <end position="237"/>
    </location>
</feature>
<dbReference type="PANTHER" id="PTHR44314">
    <property type="entry name" value="CILIA- AND FLAGELLA-ASSOCIATED PROTEIN 70"/>
    <property type="match status" value="1"/>
</dbReference>
<evidence type="ECO:0000256" key="2">
    <source>
        <dbReference type="ARBA" id="ARBA00022803"/>
    </source>
</evidence>
<dbReference type="eggNOG" id="ENOG502QSJ2">
    <property type="taxonomic scope" value="Eukaryota"/>
</dbReference>
<dbReference type="Pfam" id="PF13432">
    <property type="entry name" value="TPR_16"/>
    <property type="match status" value="2"/>
</dbReference>
<dbReference type="STRING" id="905079.L1JJM1"/>
<feature type="region of interest" description="Disordered" evidence="4">
    <location>
        <begin position="21"/>
        <end position="43"/>
    </location>
</feature>
<gene>
    <name evidence="5" type="ORF">GUITHDRAFT_105947</name>
</gene>
<evidence type="ECO:0000313" key="5">
    <source>
        <dbReference type="EMBL" id="EKX48339.1"/>
    </source>
</evidence>
<dbReference type="PROSITE" id="PS50005">
    <property type="entry name" value="TPR"/>
    <property type="match status" value="2"/>
</dbReference>
<reference evidence="7" key="2">
    <citation type="submission" date="2012-11" db="EMBL/GenBank/DDBJ databases">
        <authorList>
            <person name="Kuo A."/>
            <person name="Curtis B.A."/>
            <person name="Tanifuji G."/>
            <person name="Burki F."/>
            <person name="Gruber A."/>
            <person name="Irimia M."/>
            <person name="Maruyama S."/>
            <person name="Arias M.C."/>
            <person name="Ball S.G."/>
            <person name="Gile G.H."/>
            <person name="Hirakawa Y."/>
            <person name="Hopkins J.F."/>
            <person name="Rensing S.A."/>
            <person name="Schmutz J."/>
            <person name="Symeonidi A."/>
            <person name="Elias M."/>
            <person name="Eveleigh R.J."/>
            <person name="Herman E.K."/>
            <person name="Klute M.J."/>
            <person name="Nakayama T."/>
            <person name="Obornik M."/>
            <person name="Reyes-Prieto A."/>
            <person name="Armbrust E.V."/>
            <person name="Aves S.J."/>
            <person name="Beiko R.G."/>
            <person name="Coutinho P."/>
            <person name="Dacks J.B."/>
            <person name="Durnford D.G."/>
            <person name="Fast N.M."/>
            <person name="Green B.R."/>
            <person name="Grisdale C."/>
            <person name="Hempe F."/>
            <person name="Henrissat B."/>
            <person name="Hoppner M.P."/>
            <person name="Ishida K.-I."/>
            <person name="Kim E."/>
            <person name="Koreny L."/>
            <person name="Kroth P.G."/>
            <person name="Liu Y."/>
            <person name="Malik S.-B."/>
            <person name="Maier U.G."/>
            <person name="McRose D."/>
            <person name="Mock T."/>
            <person name="Neilson J.A."/>
            <person name="Onodera N.T."/>
            <person name="Poole A.M."/>
            <person name="Pritham E.J."/>
            <person name="Richards T.A."/>
            <person name="Rocap G."/>
            <person name="Roy S.W."/>
            <person name="Sarai C."/>
            <person name="Schaack S."/>
            <person name="Shirato S."/>
            <person name="Slamovits C.H."/>
            <person name="Spencer D.F."/>
            <person name="Suzuki S."/>
            <person name="Worden A.Z."/>
            <person name="Zauner S."/>
            <person name="Barry K."/>
            <person name="Bell C."/>
            <person name="Bharti A.K."/>
            <person name="Crow J.A."/>
            <person name="Grimwood J."/>
            <person name="Kramer R."/>
            <person name="Lindquist E."/>
            <person name="Lucas S."/>
            <person name="Salamov A."/>
            <person name="McFadden G.I."/>
            <person name="Lane C.E."/>
            <person name="Keeling P.J."/>
            <person name="Gray M.W."/>
            <person name="Grigoriev I.V."/>
            <person name="Archibald J.M."/>
        </authorList>
    </citation>
    <scope>NUCLEOTIDE SEQUENCE</scope>
    <source>
        <strain evidence="7">CCMP2712</strain>
    </source>
</reference>
<reference evidence="5 7" key="1">
    <citation type="journal article" date="2012" name="Nature">
        <title>Algal genomes reveal evolutionary mosaicism and the fate of nucleomorphs.</title>
        <authorList>
            <consortium name="DOE Joint Genome Institute"/>
            <person name="Curtis B.A."/>
            <person name="Tanifuji G."/>
            <person name="Burki F."/>
            <person name="Gruber A."/>
            <person name="Irimia M."/>
            <person name="Maruyama S."/>
            <person name="Arias M.C."/>
            <person name="Ball S.G."/>
            <person name="Gile G.H."/>
            <person name="Hirakawa Y."/>
            <person name="Hopkins J.F."/>
            <person name="Kuo A."/>
            <person name="Rensing S.A."/>
            <person name="Schmutz J."/>
            <person name="Symeonidi A."/>
            <person name="Elias M."/>
            <person name="Eveleigh R.J."/>
            <person name="Herman E.K."/>
            <person name="Klute M.J."/>
            <person name="Nakayama T."/>
            <person name="Obornik M."/>
            <person name="Reyes-Prieto A."/>
            <person name="Armbrust E.V."/>
            <person name="Aves S.J."/>
            <person name="Beiko R.G."/>
            <person name="Coutinho P."/>
            <person name="Dacks J.B."/>
            <person name="Durnford D.G."/>
            <person name="Fast N.M."/>
            <person name="Green B.R."/>
            <person name="Grisdale C.J."/>
            <person name="Hempel F."/>
            <person name="Henrissat B."/>
            <person name="Hoppner M.P."/>
            <person name="Ishida K."/>
            <person name="Kim E."/>
            <person name="Koreny L."/>
            <person name="Kroth P.G."/>
            <person name="Liu Y."/>
            <person name="Malik S.B."/>
            <person name="Maier U.G."/>
            <person name="McRose D."/>
            <person name="Mock T."/>
            <person name="Neilson J.A."/>
            <person name="Onodera N.T."/>
            <person name="Poole A.M."/>
            <person name="Pritham E.J."/>
            <person name="Richards T.A."/>
            <person name="Rocap G."/>
            <person name="Roy S.W."/>
            <person name="Sarai C."/>
            <person name="Schaack S."/>
            <person name="Shirato S."/>
            <person name="Slamovits C.H."/>
            <person name="Spencer D.F."/>
            <person name="Suzuki S."/>
            <person name="Worden A.Z."/>
            <person name="Zauner S."/>
            <person name="Barry K."/>
            <person name="Bell C."/>
            <person name="Bharti A.K."/>
            <person name="Crow J.A."/>
            <person name="Grimwood J."/>
            <person name="Kramer R."/>
            <person name="Lindquist E."/>
            <person name="Lucas S."/>
            <person name="Salamov A."/>
            <person name="McFadden G.I."/>
            <person name="Lane C.E."/>
            <person name="Keeling P.J."/>
            <person name="Gray M.W."/>
            <person name="Grigoriev I.V."/>
            <person name="Archibald J.M."/>
        </authorList>
    </citation>
    <scope>NUCLEOTIDE SEQUENCE</scope>
    <source>
        <strain evidence="5 7">CCMP2712</strain>
    </source>
</reference>
<dbReference type="EMBL" id="JH992986">
    <property type="protein sequence ID" value="EKX48339.1"/>
    <property type="molecule type" value="Genomic_DNA"/>
</dbReference>
<reference evidence="6" key="3">
    <citation type="submission" date="2016-03" db="UniProtKB">
        <authorList>
            <consortium name="EnsemblProtists"/>
        </authorList>
    </citation>
    <scope>IDENTIFICATION</scope>
</reference>
<keyword evidence="1" id="KW-0677">Repeat</keyword>
<keyword evidence="7" id="KW-1185">Reference proteome</keyword>
<dbReference type="GO" id="GO:0003341">
    <property type="term" value="P:cilium movement"/>
    <property type="evidence" value="ECO:0007669"/>
    <property type="project" value="TreeGrafter"/>
</dbReference>
<dbReference type="GeneID" id="17304926"/>
<evidence type="ECO:0000313" key="6">
    <source>
        <dbReference type="EnsemblProtists" id="EKX48339"/>
    </source>
</evidence>
<dbReference type="GO" id="GO:0070062">
    <property type="term" value="C:extracellular exosome"/>
    <property type="evidence" value="ECO:0007669"/>
    <property type="project" value="TreeGrafter"/>
</dbReference>
<dbReference type="PaxDb" id="55529-EKX48339"/>
<sequence length="978" mass="110260">MESKNRSIQRFRYRYLFSEMSGEGEAPETEAVPNESPEDGTSSSYRKLNVYIRYTLVKDEVQRACVGDRLVPDGSTTEFESPQPGTEHKYDFQAEFKVPAVSDYLLFKLITEPIEFTVEGNEAAPRPSCSRPLQVFIKIALSEMLVPPDELPSLNLLSVKLHSLHQLPPLWGPSEDKQEDAHDYIYSLLYSLPGEDQILELKAEPGRAIAKAGAEPAEPENAEQGQETKEGGEKVEKEEEDDETFEIQRTESKVFARNEKTDARIVFDHQHRGVIRGSATSNLKKMLSSRNALSIDLRRQLRSGEDYVYAKKYHGVVYVDCDKLLVPGETKVVCRCAVQPADDYARPTPEELEACPPPGGEPEEDEDANPYLLAETYLLLEIELLNPLFEKPKPPPPVLPKVGDLLPTRPPVDVVEKPLSAADQFGDDVKEIIYQLADEYHEMFLGEVSSNISAEGMEARRQQAIFHLNSSGKYYDYKERLKKSIVRLIHEKFHKSGLDATSEEGKKFISQLYVYLQELMNSNLNKKKYLREQMRLAIEAEMNQDLHLAASHLNQRIITDASDAVLWFDYGTFCIRAGMPEKAEECLREALMLDPRHIQALMSYGVLLCTMNRYADAETYFKRLHPRGLFASELHAVQLVERAAAQDLVKNGPSQEFEILLAKTYLSVRQLERVKEMLLPPDGILGKDKRHAVAMTLLGHALFLEGRWDTLSCDKPASSSGKEVMSFYEKAMGQRSPNLEPLQYLRLCRLYLWTGKFYEAKDVAIKACKLLPSASSWLALGLACYKQNELGQAEEALCEANILDPSNPQVWGMLSVIAMEAGKPDESELALQQALKLGLSTSETFPVGTFILEQMARLQVKAGIFSLASSTLRRALETSNRAALHLLLAQTCLGENDLPAAAEACRQVLEHEVQPSEAERKDALTQLVAIYKRLKQPALVDKYSHMLKKVGQWQSEEKDTEEEEEEEEEEVTGPRTCK</sequence>
<feature type="region of interest" description="Disordered" evidence="4">
    <location>
        <begin position="951"/>
        <end position="978"/>
    </location>
</feature>
<evidence type="ECO:0000313" key="7">
    <source>
        <dbReference type="Proteomes" id="UP000011087"/>
    </source>
</evidence>
<keyword evidence="2 3" id="KW-0802">TPR repeat</keyword>
<feature type="repeat" description="TPR" evidence="3">
    <location>
        <begin position="564"/>
        <end position="597"/>
    </location>
</feature>
<accession>L1JJM1</accession>
<dbReference type="OrthoDB" id="10262375at2759"/>
<dbReference type="AlphaFoldDB" id="L1JJM1"/>
<dbReference type="RefSeq" id="XP_005835319.1">
    <property type="nucleotide sequence ID" value="XM_005835262.1"/>
</dbReference>
<dbReference type="GO" id="GO:0060271">
    <property type="term" value="P:cilium assembly"/>
    <property type="evidence" value="ECO:0007669"/>
    <property type="project" value="TreeGrafter"/>
</dbReference>
<dbReference type="InterPro" id="IPR011990">
    <property type="entry name" value="TPR-like_helical_dom_sf"/>
</dbReference>
<dbReference type="EnsemblProtists" id="EKX48339">
    <property type="protein sequence ID" value="EKX48339"/>
    <property type="gene ID" value="GUITHDRAFT_105947"/>
</dbReference>
<dbReference type="GO" id="GO:0031514">
    <property type="term" value="C:motile cilium"/>
    <property type="evidence" value="ECO:0007669"/>
    <property type="project" value="TreeGrafter"/>
</dbReference>
<feature type="region of interest" description="Disordered" evidence="4">
    <location>
        <begin position="210"/>
        <end position="246"/>
    </location>
</feature>
<dbReference type="InterPro" id="IPR052628">
    <property type="entry name" value="CFAP70"/>
</dbReference>
<evidence type="ECO:0000256" key="3">
    <source>
        <dbReference type="PROSITE-ProRule" id="PRU00339"/>
    </source>
</evidence>
<feature type="repeat" description="TPR" evidence="3">
    <location>
        <begin position="774"/>
        <end position="807"/>
    </location>
</feature>
<feature type="compositionally biased region" description="Acidic residues" evidence="4">
    <location>
        <begin position="958"/>
        <end position="971"/>
    </location>
</feature>
<evidence type="ECO:0000256" key="4">
    <source>
        <dbReference type="SAM" id="MobiDB-lite"/>
    </source>
</evidence>
<dbReference type="SMART" id="SM00028">
    <property type="entry name" value="TPR"/>
    <property type="match status" value="4"/>
</dbReference>
<dbReference type="HOGENOM" id="CLU_009208_0_0_1"/>
<dbReference type="PANTHER" id="PTHR44314:SF1">
    <property type="entry name" value="CILIA- AND FLAGELLA-ASSOCIATED PROTEIN 70"/>
    <property type="match status" value="1"/>
</dbReference>
<name>L1JJM1_GUITC</name>
<dbReference type="InterPro" id="IPR019734">
    <property type="entry name" value="TPR_rpt"/>
</dbReference>